<dbReference type="InterPro" id="IPR051050">
    <property type="entry name" value="Lipid_II_flippase_MurJ/MviN"/>
</dbReference>
<accession>A0A2H0V9P8</accession>
<protein>
    <recommendedName>
        <fullName evidence="11">Murein biosynthesis integral membrane protein MurJ</fullName>
    </recommendedName>
</protein>
<keyword evidence="2" id="KW-1003">Cell membrane</keyword>
<comment type="caution">
    <text evidence="9">The sequence shown here is derived from an EMBL/GenBank/DDBJ whole genome shotgun (WGS) entry which is preliminary data.</text>
</comment>
<name>A0A2H0V9P8_9BACT</name>
<dbReference type="InterPro" id="IPR004268">
    <property type="entry name" value="MurJ"/>
</dbReference>
<evidence type="ECO:0000256" key="8">
    <source>
        <dbReference type="SAM" id="Phobius"/>
    </source>
</evidence>
<dbReference type="GO" id="GO:0008360">
    <property type="term" value="P:regulation of cell shape"/>
    <property type="evidence" value="ECO:0007669"/>
    <property type="project" value="UniProtKB-KW"/>
</dbReference>
<dbReference type="Proteomes" id="UP000228614">
    <property type="component" value="Unassembled WGS sequence"/>
</dbReference>
<dbReference type="PANTHER" id="PTHR47019">
    <property type="entry name" value="LIPID II FLIPPASE MURJ"/>
    <property type="match status" value="1"/>
</dbReference>
<evidence type="ECO:0000256" key="3">
    <source>
        <dbReference type="ARBA" id="ARBA00022692"/>
    </source>
</evidence>
<evidence type="ECO:0000256" key="5">
    <source>
        <dbReference type="ARBA" id="ARBA00022984"/>
    </source>
</evidence>
<evidence type="ECO:0000313" key="10">
    <source>
        <dbReference type="Proteomes" id="UP000228614"/>
    </source>
</evidence>
<evidence type="ECO:0008006" key="11">
    <source>
        <dbReference type="Google" id="ProtNLM"/>
    </source>
</evidence>
<dbReference type="PRINTS" id="PR01806">
    <property type="entry name" value="VIRFACTRMVIN"/>
</dbReference>
<keyword evidence="4" id="KW-0133">Cell shape</keyword>
<feature type="transmembrane region" description="Helical" evidence="8">
    <location>
        <begin position="60"/>
        <end position="81"/>
    </location>
</feature>
<keyword evidence="3 8" id="KW-0812">Transmembrane</keyword>
<organism evidence="9 10">
    <name type="scientific">Candidatus Falkowbacteria bacterium CG10_big_fil_rev_8_21_14_0_10_37_6</name>
    <dbReference type="NCBI Taxonomy" id="1974563"/>
    <lineage>
        <taxon>Bacteria</taxon>
        <taxon>Candidatus Falkowiibacteriota</taxon>
    </lineage>
</organism>
<feature type="non-terminal residue" evidence="9">
    <location>
        <position position="118"/>
    </location>
</feature>
<keyword evidence="7 8" id="KW-0472">Membrane</keyword>
<dbReference type="GO" id="GO:0009252">
    <property type="term" value="P:peptidoglycan biosynthetic process"/>
    <property type="evidence" value="ECO:0007669"/>
    <property type="project" value="UniProtKB-KW"/>
</dbReference>
<dbReference type="EMBL" id="PFAN01000048">
    <property type="protein sequence ID" value="PIR95050.1"/>
    <property type="molecule type" value="Genomic_DNA"/>
</dbReference>
<evidence type="ECO:0000256" key="6">
    <source>
        <dbReference type="ARBA" id="ARBA00022989"/>
    </source>
</evidence>
<dbReference type="PANTHER" id="PTHR47019:SF1">
    <property type="entry name" value="LIPID II FLIPPASE MURJ"/>
    <property type="match status" value="1"/>
</dbReference>
<keyword evidence="5" id="KW-0573">Peptidoglycan synthesis</keyword>
<evidence type="ECO:0000256" key="2">
    <source>
        <dbReference type="ARBA" id="ARBA00022475"/>
    </source>
</evidence>
<feature type="transmembrane region" description="Helical" evidence="8">
    <location>
        <begin position="12"/>
        <end position="33"/>
    </location>
</feature>
<dbReference type="GO" id="GO:0005886">
    <property type="term" value="C:plasma membrane"/>
    <property type="evidence" value="ECO:0007669"/>
    <property type="project" value="UniProtKB-SubCell"/>
</dbReference>
<evidence type="ECO:0000256" key="7">
    <source>
        <dbReference type="ARBA" id="ARBA00023136"/>
    </source>
</evidence>
<proteinExistence type="predicted"/>
<dbReference type="Pfam" id="PF03023">
    <property type="entry name" value="MurJ"/>
    <property type="match status" value="1"/>
</dbReference>
<gene>
    <name evidence="9" type="ORF">COT95_00805</name>
</gene>
<sequence length="118" mass="12942">MIKKLLNSKINSITSAAIIVAAASVASRFLGIFRDRILASEFGAGDVLDMYYAAFRVPDLVFNLLVLGALSAGFIPIFTILCQKKFSFEFVCFGKKHCQDEAWYVANSVLNLLGISLI</sequence>
<dbReference type="GO" id="GO:0034204">
    <property type="term" value="P:lipid translocation"/>
    <property type="evidence" value="ECO:0007669"/>
    <property type="project" value="TreeGrafter"/>
</dbReference>
<evidence type="ECO:0000256" key="1">
    <source>
        <dbReference type="ARBA" id="ARBA00004651"/>
    </source>
</evidence>
<dbReference type="GO" id="GO:0015648">
    <property type="term" value="F:lipid-linked peptidoglycan transporter activity"/>
    <property type="evidence" value="ECO:0007669"/>
    <property type="project" value="TreeGrafter"/>
</dbReference>
<reference evidence="10" key="1">
    <citation type="submission" date="2017-09" db="EMBL/GenBank/DDBJ databases">
        <title>Depth-based differentiation of microbial function through sediment-hosted aquifers and enrichment of novel symbionts in the deep terrestrial subsurface.</title>
        <authorList>
            <person name="Probst A.J."/>
            <person name="Ladd B."/>
            <person name="Jarett J.K."/>
            <person name="Geller-Mcgrath D.E."/>
            <person name="Sieber C.M.K."/>
            <person name="Emerson J.B."/>
            <person name="Anantharaman K."/>
            <person name="Thomas B.C."/>
            <person name="Malmstrom R."/>
            <person name="Stieglmeier M."/>
            <person name="Klingl A."/>
            <person name="Woyke T."/>
            <person name="Ryan C.M."/>
            <person name="Banfield J.F."/>
        </authorList>
    </citation>
    <scope>NUCLEOTIDE SEQUENCE [LARGE SCALE GENOMIC DNA]</scope>
</reference>
<dbReference type="AlphaFoldDB" id="A0A2H0V9P8"/>
<evidence type="ECO:0000313" key="9">
    <source>
        <dbReference type="EMBL" id="PIR95050.1"/>
    </source>
</evidence>
<comment type="subcellular location">
    <subcellularLocation>
        <location evidence="1">Cell membrane</location>
        <topology evidence="1">Multi-pass membrane protein</topology>
    </subcellularLocation>
</comment>
<evidence type="ECO:0000256" key="4">
    <source>
        <dbReference type="ARBA" id="ARBA00022960"/>
    </source>
</evidence>
<keyword evidence="6 8" id="KW-1133">Transmembrane helix</keyword>